<reference evidence="15 16" key="1">
    <citation type="journal article" date="2023" name="Sci. Data">
        <title>Genome assembly of the Korean intertidal mud-creeper Batillaria attramentaria.</title>
        <authorList>
            <person name="Patra A.K."/>
            <person name="Ho P.T."/>
            <person name="Jun S."/>
            <person name="Lee S.J."/>
            <person name="Kim Y."/>
            <person name="Won Y.J."/>
        </authorList>
    </citation>
    <scope>NUCLEOTIDE SEQUENCE [LARGE SCALE GENOMIC DNA]</scope>
    <source>
        <strain evidence="15">Wonlab-2016</strain>
    </source>
</reference>
<evidence type="ECO:0000256" key="3">
    <source>
        <dbReference type="ARBA" id="ARBA00022448"/>
    </source>
</evidence>
<evidence type="ECO:0000256" key="14">
    <source>
        <dbReference type="SAM" id="MobiDB-lite"/>
    </source>
</evidence>
<dbReference type="EMBL" id="JACVVK020000583">
    <property type="protein sequence ID" value="KAK7464595.1"/>
    <property type="molecule type" value="Genomic_DNA"/>
</dbReference>
<feature type="region of interest" description="Disordered" evidence="14">
    <location>
        <begin position="388"/>
        <end position="410"/>
    </location>
</feature>
<gene>
    <name evidence="15" type="ORF">BaRGS_00037834</name>
</gene>
<comment type="similarity">
    <text evidence="2 13">Belongs to the tweety family.</text>
</comment>
<evidence type="ECO:0000256" key="2">
    <source>
        <dbReference type="ARBA" id="ARBA00009849"/>
    </source>
</evidence>
<evidence type="ECO:0000313" key="15">
    <source>
        <dbReference type="EMBL" id="KAK7464595.1"/>
    </source>
</evidence>
<accession>A0ABD0J8B0</accession>
<feature type="transmembrane region" description="Helical" evidence="13">
    <location>
        <begin position="47"/>
        <end position="71"/>
    </location>
</feature>
<keyword evidence="8 13" id="KW-0472">Membrane</keyword>
<evidence type="ECO:0000256" key="13">
    <source>
        <dbReference type="RuleBase" id="RU361114"/>
    </source>
</evidence>
<dbReference type="AlphaFoldDB" id="A0ABD0J8B0"/>
<organism evidence="15 16">
    <name type="scientific">Batillaria attramentaria</name>
    <dbReference type="NCBI Taxonomy" id="370345"/>
    <lineage>
        <taxon>Eukaryota</taxon>
        <taxon>Metazoa</taxon>
        <taxon>Spiralia</taxon>
        <taxon>Lophotrochozoa</taxon>
        <taxon>Mollusca</taxon>
        <taxon>Gastropoda</taxon>
        <taxon>Caenogastropoda</taxon>
        <taxon>Sorbeoconcha</taxon>
        <taxon>Cerithioidea</taxon>
        <taxon>Batillariidae</taxon>
        <taxon>Batillaria</taxon>
    </lineage>
</organism>
<evidence type="ECO:0000256" key="10">
    <source>
        <dbReference type="ARBA" id="ARBA00023180"/>
    </source>
</evidence>
<keyword evidence="3 13" id="KW-0813">Transport</keyword>
<comment type="caution">
    <text evidence="15">The sequence shown here is derived from an EMBL/GenBank/DDBJ whole genome shotgun (WGS) entry which is preliminary data.</text>
</comment>
<dbReference type="PANTHER" id="PTHR12424">
    <property type="entry name" value="TWEETY-RELATED"/>
    <property type="match status" value="1"/>
</dbReference>
<evidence type="ECO:0000256" key="5">
    <source>
        <dbReference type="ARBA" id="ARBA00022692"/>
    </source>
</evidence>
<dbReference type="GO" id="GO:0005254">
    <property type="term" value="F:chloride channel activity"/>
    <property type="evidence" value="ECO:0007669"/>
    <property type="project" value="UniProtKB-UniRule"/>
</dbReference>
<dbReference type="GO" id="GO:0005886">
    <property type="term" value="C:plasma membrane"/>
    <property type="evidence" value="ECO:0007669"/>
    <property type="project" value="UniProtKB-SubCell"/>
</dbReference>
<keyword evidence="11 13" id="KW-0868">Chloride</keyword>
<evidence type="ECO:0000256" key="12">
    <source>
        <dbReference type="ARBA" id="ARBA00023303"/>
    </source>
</evidence>
<comment type="function">
    <text evidence="13">Probable chloride channel.</text>
</comment>
<evidence type="ECO:0000256" key="8">
    <source>
        <dbReference type="ARBA" id="ARBA00023136"/>
    </source>
</evidence>
<evidence type="ECO:0000256" key="11">
    <source>
        <dbReference type="ARBA" id="ARBA00023214"/>
    </source>
</evidence>
<keyword evidence="6 13" id="KW-1133">Transmembrane helix</keyword>
<feature type="transmembrane region" description="Helical" evidence="13">
    <location>
        <begin position="216"/>
        <end position="237"/>
    </location>
</feature>
<keyword evidence="9 13" id="KW-0869">Chloride channel</keyword>
<sequence length="478" mass="52703">MAFATPSLEYHKIWMADFFHKFPHIDLSFEKTNSTFNPESRTYREALGFWAGLPVVWCVLLWLAFLIFFCLRCCRKSERKQAKTACSRICAGLFLFMGCGALGVAFYGNESVHTGVDSFVDAVKSTNATVENSLGVLDVLDSIATNIKTKDVPSLLQAVDTIANVTARTKIRDSIAPIETNLDEAKNDIISVRKNATQVDTEHVVHYTQMVEYYRAATLSVIFMLFIWLATGVYLALSVAGGDLCVDPDSFVVSRVQGTIEKKILLDYIDCSGKTTQPHLLEDIIDAQQSVSQAITALNATVNISAPFSNKKLAGRLGELRQDLKSAFGNLSALASLVGNCDTIHGETGVGLLVLVTALLGLCSTLVVLCSSLAWPYMGRRRHRRRADYTPVDDTDPFLPNPPPYEQDYGSMRRANVANAAGDTQPVDYPRLNQDRRLMNDLPLGESPPPAYQAGNYMQQYYNLAPRPSSIQQSLSDA</sequence>
<protein>
    <recommendedName>
        <fullName evidence="13">Protein tweety homolog</fullName>
    </recommendedName>
</protein>
<keyword evidence="12 13" id="KW-0407">Ion channel</keyword>
<evidence type="ECO:0000313" key="16">
    <source>
        <dbReference type="Proteomes" id="UP001519460"/>
    </source>
</evidence>
<evidence type="ECO:0000256" key="9">
    <source>
        <dbReference type="ARBA" id="ARBA00023173"/>
    </source>
</evidence>
<keyword evidence="10" id="KW-0325">Glycoprotein</keyword>
<keyword evidence="16" id="KW-1185">Reference proteome</keyword>
<keyword evidence="4" id="KW-1003">Cell membrane</keyword>
<dbReference type="PANTHER" id="PTHR12424:SF8">
    <property type="entry name" value="PROTEIN TWEETY"/>
    <property type="match status" value="1"/>
</dbReference>
<evidence type="ECO:0000256" key="7">
    <source>
        <dbReference type="ARBA" id="ARBA00023065"/>
    </source>
</evidence>
<dbReference type="InterPro" id="IPR006990">
    <property type="entry name" value="Tweety"/>
</dbReference>
<dbReference type="Pfam" id="PF04906">
    <property type="entry name" value="Tweety"/>
    <property type="match status" value="1"/>
</dbReference>
<evidence type="ECO:0000256" key="6">
    <source>
        <dbReference type="ARBA" id="ARBA00022989"/>
    </source>
</evidence>
<dbReference type="GO" id="GO:0034707">
    <property type="term" value="C:chloride channel complex"/>
    <property type="evidence" value="ECO:0007669"/>
    <property type="project" value="UniProtKB-UniRule"/>
</dbReference>
<proteinExistence type="inferred from homology"/>
<keyword evidence="7 13" id="KW-0406">Ion transport</keyword>
<feature type="transmembrane region" description="Helical" evidence="13">
    <location>
        <begin position="352"/>
        <end position="377"/>
    </location>
</feature>
<comment type="subcellular location">
    <subcellularLocation>
        <location evidence="1">Cell membrane</location>
        <topology evidence="1">Multi-pass membrane protein</topology>
    </subcellularLocation>
</comment>
<comment type="caution">
    <text evidence="13">Lacks conserved residue(s) required for the propagation of feature annotation.</text>
</comment>
<evidence type="ECO:0000256" key="4">
    <source>
        <dbReference type="ARBA" id="ARBA00022475"/>
    </source>
</evidence>
<evidence type="ECO:0000256" key="1">
    <source>
        <dbReference type="ARBA" id="ARBA00004651"/>
    </source>
</evidence>
<dbReference type="Proteomes" id="UP001519460">
    <property type="component" value="Unassembled WGS sequence"/>
</dbReference>
<keyword evidence="5 13" id="KW-0812">Transmembrane</keyword>
<name>A0ABD0J8B0_9CAEN</name>